<dbReference type="NCBIfam" id="NF033429">
    <property type="entry name" value="ImuA_translesion"/>
    <property type="match status" value="1"/>
</dbReference>
<dbReference type="InterPro" id="IPR047610">
    <property type="entry name" value="ImuA_translesion"/>
</dbReference>
<dbReference type="EMBL" id="JAGQDG010000006">
    <property type="protein sequence ID" value="MBQ0937046.1"/>
    <property type="molecule type" value="Genomic_DNA"/>
</dbReference>
<comment type="caution">
    <text evidence="2">The sequence shown here is derived from an EMBL/GenBank/DDBJ whole genome shotgun (WGS) entry which is preliminary data.</text>
</comment>
<reference evidence="2 3" key="1">
    <citation type="submission" date="2021-04" db="EMBL/GenBank/DDBJ databases">
        <title>The genome sequence of type strain Ideonella paludis KCTC 32238.</title>
        <authorList>
            <person name="Liu Y."/>
        </authorList>
    </citation>
    <scope>NUCLEOTIDE SEQUENCE [LARGE SCALE GENOMIC DNA]</scope>
    <source>
        <strain evidence="2 3">KCTC 32238</strain>
    </source>
</reference>
<sequence>MSTLIDPVFCRPAGVAPPSPAVRLATTGPLHPLVWRARTGLASGRAADDVWPSGWAALDAELPGGGWPGRALTELLLPAPGLGELRLLAPLLARLSAQGRALLWVQPPALLSAAGLLQMGCAPEHCVVVRPELAPPRRAVRKGAPRAPWADLCWALEQALRSGQAGAVLAWLPAHLPQEALRRLQLAAQAQAGPVFLWRPESDAAQASPAPLRLRLQAAGPDLLALTGVKRRGPRWTQPLLLPLPAVLSARGLGVAQAWAEDAAAAQINAPLSAQRLRQRAAAVSVAPPLGRHGPAGVETDRSGAASQPAAGFEAP</sequence>
<protein>
    <submittedName>
        <fullName evidence="2">Translesion DNA synthesis-associated protein ImuA</fullName>
    </submittedName>
</protein>
<proteinExistence type="predicted"/>
<evidence type="ECO:0000313" key="3">
    <source>
        <dbReference type="Proteomes" id="UP000672097"/>
    </source>
</evidence>
<organism evidence="2 3">
    <name type="scientific">Ideonella paludis</name>
    <dbReference type="NCBI Taxonomy" id="1233411"/>
    <lineage>
        <taxon>Bacteria</taxon>
        <taxon>Pseudomonadati</taxon>
        <taxon>Pseudomonadota</taxon>
        <taxon>Betaproteobacteria</taxon>
        <taxon>Burkholderiales</taxon>
        <taxon>Sphaerotilaceae</taxon>
        <taxon>Ideonella</taxon>
    </lineage>
</organism>
<dbReference type="Gene3D" id="3.40.50.300">
    <property type="entry name" value="P-loop containing nucleotide triphosphate hydrolases"/>
    <property type="match status" value="1"/>
</dbReference>
<name>A0ABS5E0V1_9BURK</name>
<evidence type="ECO:0000313" key="2">
    <source>
        <dbReference type="EMBL" id="MBQ0937046.1"/>
    </source>
</evidence>
<accession>A0ABS5E0V1</accession>
<dbReference type="Proteomes" id="UP000672097">
    <property type="component" value="Unassembled WGS sequence"/>
</dbReference>
<dbReference type="SUPFAM" id="SSF52540">
    <property type="entry name" value="P-loop containing nucleoside triphosphate hydrolases"/>
    <property type="match status" value="1"/>
</dbReference>
<dbReference type="RefSeq" id="WP_210810454.1">
    <property type="nucleotide sequence ID" value="NZ_JAGQDG010000006.1"/>
</dbReference>
<gene>
    <name evidence="2" type="primary">imuA</name>
    <name evidence="2" type="ORF">KAK11_17090</name>
</gene>
<evidence type="ECO:0000256" key="1">
    <source>
        <dbReference type="SAM" id="MobiDB-lite"/>
    </source>
</evidence>
<dbReference type="InterPro" id="IPR027417">
    <property type="entry name" value="P-loop_NTPase"/>
</dbReference>
<keyword evidence="3" id="KW-1185">Reference proteome</keyword>
<feature type="region of interest" description="Disordered" evidence="1">
    <location>
        <begin position="288"/>
        <end position="316"/>
    </location>
</feature>